<comment type="caution">
    <text evidence="2">The sequence shown here is derived from an EMBL/GenBank/DDBJ whole genome shotgun (WGS) entry which is preliminary data.</text>
</comment>
<organism evidence="2 3">
    <name type="scientific">Halocaridina rubra</name>
    <name type="common">Hawaiian red shrimp</name>
    <dbReference type="NCBI Taxonomy" id="373956"/>
    <lineage>
        <taxon>Eukaryota</taxon>
        <taxon>Metazoa</taxon>
        <taxon>Ecdysozoa</taxon>
        <taxon>Arthropoda</taxon>
        <taxon>Crustacea</taxon>
        <taxon>Multicrustacea</taxon>
        <taxon>Malacostraca</taxon>
        <taxon>Eumalacostraca</taxon>
        <taxon>Eucarida</taxon>
        <taxon>Decapoda</taxon>
        <taxon>Pleocyemata</taxon>
        <taxon>Caridea</taxon>
        <taxon>Atyoidea</taxon>
        <taxon>Atyidae</taxon>
        <taxon>Halocaridina</taxon>
    </lineage>
</organism>
<feature type="region of interest" description="Disordered" evidence="1">
    <location>
        <begin position="220"/>
        <end position="240"/>
    </location>
</feature>
<evidence type="ECO:0000313" key="2">
    <source>
        <dbReference type="EMBL" id="KAK7072086.1"/>
    </source>
</evidence>
<feature type="region of interest" description="Disordered" evidence="1">
    <location>
        <begin position="1"/>
        <end position="77"/>
    </location>
</feature>
<gene>
    <name evidence="2" type="ORF">SK128_003866</name>
</gene>
<feature type="non-terminal residue" evidence="2">
    <location>
        <position position="1"/>
    </location>
</feature>
<feature type="region of interest" description="Disordered" evidence="1">
    <location>
        <begin position="361"/>
        <end position="381"/>
    </location>
</feature>
<feature type="region of interest" description="Disordered" evidence="1">
    <location>
        <begin position="445"/>
        <end position="477"/>
    </location>
</feature>
<evidence type="ECO:0000256" key="1">
    <source>
        <dbReference type="SAM" id="MobiDB-lite"/>
    </source>
</evidence>
<dbReference type="EMBL" id="JAXCGZ010013697">
    <property type="protein sequence ID" value="KAK7072086.1"/>
    <property type="molecule type" value="Genomic_DNA"/>
</dbReference>
<evidence type="ECO:0000313" key="3">
    <source>
        <dbReference type="Proteomes" id="UP001381693"/>
    </source>
</evidence>
<dbReference type="AlphaFoldDB" id="A0AAN8WX75"/>
<protein>
    <submittedName>
        <fullName evidence="2">Uncharacterized protein</fullName>
    </submittedName>
</protein>
<reference evidence="2 3" key="1">
    <citation type="submission" date="2023-11" db="EMBL/GenBank/DDBJ databases">
        <title>Halocaridina rubra genome assembly.</title>
        <authorList>
            <person name="Smith C."/>
        </authorList>
    </citation>
    <scope>NUCLEOTIDE SEQUENCE [LARGE SCALE GENOMIC DNA]</scope>
    <source>
        <strain evidence="2">EP-1</strain>
        <tissue evidence="2">Whole</tissue>
    </source>
</reference>
<name>A0AAN8WX75_HALRR</name>
<accession>A0AAN8WX75</accession>
<feature type="compositionally biased region" description="Low complexity" evidence="1">
    <location>
        <begin position="58"/>
        <end position="71"/>
    </location>
</feature>
<sequence length="533" mass="57114">VLENPGPTKPQRMPESPARRRSDVPLSEGETSHLLSSFSPVSNNNIPPTSTHDSLRVTPLNNTPLLSTTTSGNRLATPPHRLLLETSFTCTPTASPEPPLDLRRHAHIHSPAITWELLSALEEQLLLGVREAGRGAGDRGENWLAGVAPLASPETLSEASSVVSRASLLLREGRGGSAVLPPLQQSPALNQRHPTTRLGAGYGFFVETPPLSDRRLAIPAPEKLPESSDDEEISPRSSTPSSYITIETIIPTPVDRKSNETTSSNHIISVPLDVKDDTLSVLKPFSQCTTVSLKTVQSSKNVESRSSVDKKYVEESEIGGTLKCIETVDKEVKAVGCGKNGNGDCTDEEQILLPNENKCLKSVESPESDPSHSSSSGSQRIKFDLTASQMSRDSGFGERLNGYETLCVNTAELGYPSGAFGGHQQEYGRGQVSLVHHYMYSGMSPQLSPSSPGNTDSFTSPLTSDPPSSKPASLLPTPVDIPQMSTVSCPQTSISTQCAHPLYRATPLLHDLSKVSKPSCGMGYISHRAESSV</sequence>
<feature type="compositionally biased region" description="Polar residues" evidence="1">
    <location>
        <begin position="33"/>
        <end position="52"/>
    </location>
</feature>
<proteinExistence type="predicted"/>
<feature type="compositionally biased region" description="Polar residues" evidence="1">
    <location>
        <begin position="445"/>
        <end position="471"/>
    </location>
</feature>
<keyword evidence="3" id="KW-1185">Reference proteome</keyword>
<dbReference type="Proteomes" id="UP001381693">
    <property type="component" value="Unassembled WGS sequence"/>
</dbReference>